<proteinExistence type="predicted"/>
<protein>
    <submittedName>
        <fullName evidence="1">Uncharacterized protein</fullName>
    </submittedName>
</protein>
<reference evidence="2" key="1">
    <citation type="submission" date="2017-08" db="EMBL/GenBank/DDBJ databases">
        <authorList>
            <person name="Varghese N."/>
            <person name="Submissions S."/>
        </authorList>
    </citation>
    <scope>NUCLEOTIDE SEQUENCE [LARGE SCALE GENOMIC DNA]</scope>
    <source>
        <strain evidence="2">JA234</strain>
    </source>
</reference>
<keyword evidence="2" id="KW-1185">Reference proteome</keyword>
<accession>A0A285D1S3</accession>
<dbReference type="RefSeq" id="WP_097031366.1">
    <property type="nucleotide sequence ID" value="NZ_OAOQ01000016.1"/>
</dbReference>
<evidence type="ECO:0000313" key="1">
    <source>
        <dbReference type="EMBL" id="SNX73760.1"/>
    </source>
</evidence>
<name>A0A285D1S3_9RHOB</name>
<dbReference type="AlphaFoldDB" id="A0A285D1S3"/>
<dbReference type="Proteomes" id="UP000219467">
    <property type="component" value="Unassembled WGS sequence"/>
</dbReference>
<evidence type="ECO:0000313" key="2">
    <source>
        <dbReference type="Proteomes" id="UP000219467"/>
    </source>
</evidence>
<dbReference type="EMBL" id="OAOQ01000016">
    <property type="protein sequence ID" value="SNX73760.1"/>
    <property type="molecule type" value="Genomic_DNA"/>
</dbReference>
<sequence length="68" mass="7564">MREHVIGYDDGIWLDECCVTPPDPKPVYDQLGEELTTVIYLAQTFTEARLKILDAAAGARALERLLAS</sequence>
<gene>
    <name evidence="1" type="ORF">SAMN05878503_11647</name>
</gene>
<organism evidence="1 2">
    <name type="scientific">Cereibacter ovatus</name>
    <dbReference type="NCBI Taxonomy" id="439529"/>
    <lineage>
        <taxon>Bacteria</taxon>
        <taxon>Pseudomonadati</taxon>
        <taxon>Pseudomonadota</taxon>
        <taxon>Alphaproteobacteria</taxon>
        <taxon>Rhodobacterales</taxon>
        <taxon>Paracoccaceae</taxon>
        <taxon>Cereibacter</taxon>
    </lineage>
</organism>